<dbReference type="Pfam" id="PF13455">
    <property type="entry name" value="MUG113"/>
    <property type="match status" value="1"/>
</dbReference>
<sequence length="228" mass="26804">MFNKFFNKLSKSQNPSSAKASFKQIYSGEIYLFESNQQELDRIIQLPALTGTAPGYVYFVQEYMTGSFKIGKTKHIDRRMNVFNVKLPFENKLIFLIKTADHHQTEIAFHQHFSDKCLEGEWFKLTREDLAWIKAGFYTDDIHRTINYPSQVTQQLIANNAKTQEKPLTEKQIEFAKTLMQKLEQGYELNSEYINWTQKDLNRLSGYFRFKNMDALTNLIERGVLKTK</sequence>
<dbReference type="Proteomes" id="UP001241988">
    <property type="component" value="Unassembled WGS sequence"/>
</dbReference>
<name>A0ABU0GPU5_9BACL</name>
<proteinExistence type="predicted"/>
<reference evidence="2 3" key="1">
    <citation type="submission" date="2023-07" db="EMBL/GenBank/DDBJ databases">
        <title>Genomic Encyclopedia of Type Strains, Phase IV (KMG-IV): sequencing the most valuable type-strain genomes for metagenomic binning, comparative biology and taxonomic classification.</title>
        <authorList>
            <person name="Goeker M."/>
        </authorList>
    </citation>
    <scope>NUCLEOTIDE SEQUENCE [LARGE SCALE GENOMIC DNA]</scope>
    <source>
        <strain evidence="2 3">DSM 16419</strain>
    </source>
</reference>
<evidence type="ECO:0000313" key="3">
    <source>
        <dbReference type="Proteomes" id="UP001241988"/>
    </source>
</evidence>
<dbReference type="EMBL" id="JAUSWB010000001">
    <property type="protein sequence ID" value="MDQ0427384.1"/>
    <property type="molecule type" value="Genomic_DNA"/>
</dbReference>
<feature type="domain" description="Bacteriophage T5 Orf172 DNA-binding" evidence="1">
    <location>
        <begin position="62"/>
        <end position="137"/>
    </location>
</feature>
<dbReference type="SMART" id="SM00974">
    <property type="entry name" value="T5orf172"/>
    <property type="match status" value="1"/>
</dbReference>
<dbReference type="InterPro" id="IPR018306">
    <property type="entry name" value="Phage_T5_Orf172_DNA-bd"/>
</dbReference>
<comment type="caution">
    <text evidence="2">The sequence shown here is derived from an EMBL/GenBank/DDBJ whole genome shotgun (WGS) entry which is preliminary data.</text>
</comment>
<protein>
    <recommendedName>
        <fullName evidence="1">Bacteriophage T5 Orf172 DNA-binding domain-containing protein</fullName>
    </recommendedName>
</protein>
<evidence type="ECO:0000259" key="1">
    <source>
        <dbReference type="SMART" id="SM00974"/>
    </source>
</evidence>
<dbReference type="RefSeq" id="WP_308785698.1">
    <property type="nucleotide sequence ID" value="NZ_JAUSWB010000001.1"/>
</dbReference>
<evidence type="ECO:0000313" key="2">
    <source>
        <dbReference type="EMBL" id="MDQ0427384.1"/>
    </source>
</evidence>
<keyword evidence="3" id="KW-1185">Reference proteome</keyword>
<accession>A0ABU0GPU5</accession>
<gene>
    <name evidence="2" type="ORF">QOZ98_000209</name>
</gene>
<organism evidence="2 3">
    <name type="scientific">Planomicrobium stackebrandtii</name>
    <dbReference type="NCBI Taxonomy" id="253160"/>
    <lineage>
        <taxon>Bacteria</taxon>
        <taxon>Bacillati</taxon>
        <taxon>Bacillota</taxon>
        <taxon>Bacilli</taxon>
        <taxon>Bacillales</taxon>
        <taxon>Caryophanaceae</taxon>
        <taxon>Planomicrobium</taxon>
    </lineage>
</organism>